<dbReference type="Pfam" id="PF06918">
    <property type="entry name" value="DUF1280"/>
    <property type="match status" value="1"/>
</dbReference>
<dbReference type="FunCoup" id="Q9XWD9">
    <property type="interactions" value="1"/>
</dbReference>
<dbReference type="PANTHER" id="PTHR31424">
    <property type="entry name" value="PROTEIN CBG23806"/>
    <property type="match status" value="1"/>
</dbReference>
<gene>
    <name evidence="2" type="ORF">CELE_Y47H9C.9</name>
    <name evidence="2 4" type="ORF">Y47H9C.9</name>
</gene>
<dbReference type="STRING" id="6239.Y47H9C.9.1"/>
<dbReference type="OrthoDB" id="5874885at2759"/>
<dbReference type="EMBL" id="BX284601">
    <property type="protein sequence ID" value="CAA21736.2"/>
    <property type="molecule type" value="Genomic_DNA"/>
</dbReference>
<feature type="coiled-coil region" evidence="1">
    <location>
        <begin position="628"/>
        <end position="666"/>
    </location>
</feature>
<dbReference type="PhylomeDB" id="Q9XWD9"/>
<dbReference type="PaxDb" id="6239-Y47H9C.9"/>
<reference evidence="2 3" key="1">
    <citation type="journal article" date="1998" name="Science">
        <title>Genome sequence of the nematode C. elegans: a platform for investigating biology.</title>
        <authorList>
            <consortium name="The C. elegans sequencing consortium"/>
            <person name="Sulson J.E."/>
            <person name="Waterston R."/>
        </authorList>
    </citation>
    <scope>NUCLEOTIDE SEQUENCE [LARGE SCALE GENOMIC DNA]</scope>
    <source>
        <strain evidence="2 3">Bristol N2</strain>
    </source>
</reference>
<dbReference type="InParanoid" id="Q9XWD9"/>
<dbReference type="GeneID" id="190000"/>
<evidence type="ECO:0000313" key="2">
    <source>
        <dbReference type="EMBL" id="CAA21736.2"/>
    </source>
</evidence>
<dbReference type="CTD" id="190000"/>
<proteinExistence type="predicted"/>
<dbReference type="KEGG" id="cel:CELE_Y47H9C.9"/>
<organism evidence="2 3">
    <name type="scientific">Caenorhabditis elegans</name>
    <dbReference type="NCBI Taxonomy" id="6239"/>
    <lineage>
        <taxon>Eukaryota</taxon>
        <taxon>Metazoa</taxon>
        <taxon>Ecdysozoa</taxon>
        <taxon>Nematoda</taxon>
        <taxon>Chromadorea</taxon>
        <taxon>Rhabditida</taxon>
        <taxon>Rhabditina</taxon>
        <taxon>Rhabditomorpha</taxon>
        <taxon>Rhabditoidea</taxon>
        <taxon>Rhabditidae</taxon>
        <taxon>Peloderinae</taxon>
        <taxon>Caenorhabditis</taxon>
    </lineage>
</organism>
<evidence type="ECO:0000313" key="3">
    <source>
        <dbReference type="Proteomes" id="UP000001940"/>
    </source>
</evidence>
<dbReference type="AGR" id="WB:WBGene00012952"/>
<dbReference type="WormBase" id="Y47H9C.9">
    <property type="protein sequence ID" value="CE43153"/>
    <property type="gene ID" value="WBGene00012952"/>
</dbReference>
<dbReference type="UCSC" id="Y47H9C.9">
    <property type="organism name" value="c. elegans"/>
</dbReference>
<dbReference type="HOGENOM" id="CLU_015719_1_1_1"/>
<dbReference type="AlphaFoldDB" id="Q9XWD9"/>
<dbReference type="OMA" id="IWKRHGA"/>
<dbReference type="eggNOG" id="ENOG502S98V">
    <property type="taxonomic scope" value="Eukaryota"/>
</dbReference>
<dbReference type="SMR" id="Q9XWD9"/>
<keyword evidence="1" id="KW-0175">Coiled coil</keyword>
<dbReference type="Bgee" id="WBGene00012952">
    <property type="expression patterns" value="Expressed in larva"/>
</dbReference>
<dbReference type="Proteomes" id="UP000001940">
    <property type="component" value="Chromosome I"/>
</dbReference>
<feature type="coiled-coil region" evidence="1">
    <location>
        <begin position="19"/>
        <end position="117"/>
    </location>
</feature>
<keyword evidence="3" id="KW-1185">Reference proteome</keyword>
<dbReference type="InterPro" id="IPR009689">
    <property type="entry name" value="DUF1280"/>
</dbReference>
<evidence type="ECO:0000256" key="1">
    <source>
        <dbReference type="SAM" id="Coils"/>
    </source>
</evidence>
<protein>
    <submittedName>
        <fullName evidence="2">Zinc finger PHD-type domain-containing protein</fullName>
    </submittedName>
</protein>
<sequence length="849" mass="97024">MSTPLRMTTPLGVSLSSDLKRALQDNEKLTRDVSDAKLLKEDAEIKLKKIRDKLNGEHSEKLGKLNDKYKAVQEELKTMKQSWTQLKREKGVLETENRRLETAKRELDRQLSGKNDELRMADVEKVEDVKMIRDLKAGKRPPFKTEFKNLISRSEKFRRIEIARAELQRCGEKYLQIQLFKVILGGESSEFYRLLLGRLSKLGLLKWKMSKREGLYLYHASNLTRRRFTKLKQMLRGSGCIDPLPSIHEIKKLEKVVGSSDQFKVTEHTVDGKSVVAVHLLDVVKMLTERINELVANGKMVVGDDPIWLTILGDKGSEEFKLCLSIGNVSQPNSCFHLIPLGIFNDDESSENIRKYLGPIVEQLNRLLFLKIKVGDKDIDVPVEQYLGGDMKFQCDAIGHEGGNSTYQCMQCFSLRGQSISRYLRRYNIELRTPDDYKRDSSKPSKPSHHVARRNVVQNSSFLFDLISLFNVIPPSLHIIMGVAQRFAFDYLILWAARLDNPSMQLKRGDIKKTRISKAVVNDRAEKLEELEEFLSGTKCALQVVQNFKDRQVNGYKSPAEPCRAAMCLFKDKTMKLATSYDGRKVDCQTCSKSVHGVCCGLWDPESWKLTTEDSPDVDCFECRSMTVNRIEMEAESTIAHLENEKNKLMEDLRLAQAEYDSLIQTAGGGGQNKTRKRLEEIWKRHGADMSAWQQNFTGNHTLKLLEEAAVLDYLGIFPAGSDRDGIATFLISLGKLQKLCVARTLSDDEIKLMDQHINDLWEALKSYAPDDVVTPKLHVLLEHVMPFVNAKKTWALTSEQGIESLHSWYNKLNAQIRTSAKLSTRATYCFKMIFIKCYVYATCDYIRN</sequence>
<name>Q9XWD9_CAEEL</name>
<evidence type="ECO:0000313" key="4">
    <source>
        <dbReference type="WormBase" id="Y47H9C.9"/>
    </source>
</evidence>
<dbReference type="PANTHER" id="PTHR31424:SF4">
    <property type="entry name" value="AUTOPHAGY-RELATED PROTEIN 14-RELATED"/>
    <property type="match status" value="1"/>
</dbReference>
<accession>Q9XWD9</accession>
<dbReference type="RefSeq" id="NP_493018.2">
    <property type="nucleotide sequence ID" value="NM_060617.2"/>
</dbReference>